<dbReference type="AlphaFoldDB" id="A0A383F506"/>
<sequence length="203" mass="24078">VKIIEIDSPKTDYKLNLNDIDATAIALYHNEIVNKRIKMDIVFSGGEQHRIYPLKYWGNGKFEYDNLPSSIKKMFTESHLLIYHIAISDNEGSKFDYENGIIPKKFKKIILKKCSDIDWRMSMFPYNTWKLNKSRKDCHFKISAIFRFDDYYSTILELATKKIQEEKKNLLEDNGWGFERLWFYKGPGRFFSLSNVKFLNSLN</sequence>
<gene>
    <name evidence="1" type="ORF">METZ01_LOCUS516818</name>
</gene>
<proteinExistence type="predicted"/>
<organism evidence="1">
    <name type="scientific">marine metagenome</name>
    <dbReference type="NCBI Taxonomy" id="408172"/>
    <lineage>
        <taxon>unclassified sequences</taxon>
        <taxon>metagenomes</taxon>
        <taxon>ecological metagenomes</taxon>
    </lineage>
</organism>
<dbReference type="EMBL" id="UINC01231435">
    <property type="protein sequence ID" value="SVE63964.1"/>
    <property type="molecule type" value="Genomic_DNA"/>
</dbReference>
<accession>A0A383F506</accession>
<feature type="non-terminal residue" evidence="1">
    <location>
        <position position="1"/>
    </location>
</feature>
<reference evidence="1" key="1">
    <citation type="submission" date="2018-05" db="EMBL/GenBank/DDBJ databases">
        <authorList>
            <person name="Lanie J.A."/>
            <person name="Ng W.-L."/>
            <person name="Kazmierczak K.M."/>
            <person name="Andrzejewski T.M."/>
            <person name="Davidsen T.M."/>
            <person name="Wayne K.J."/>
            <person name="Tettelin H."/>
            <person name="Glass J.I."/>
            <person name="Rusch D."/>
            <person name="Podicherti R."/>
            <person name="Tsui H.-C.T."/>
            <person name="Winkler M.E."/>
        </authorList>
    </citation>
    <scope>NUCLEOTIDE SEQUENCE</scope>
</reference>
<protein>
    <submittedName>
        <fullName evidence="1">Uncharacterized protein</fullName>
    </submittedName>
</protein>
<name>A0A383F506_9ZZZZ</name>
<evidence type="ECO:0000313" key="1">
    <source>
        <dbReference type="EMBL" id="SVE63964.1"/>
    </source>
</evidence>